<keyword evidence="3" id="KW-1185">Reference proteome</keyword>
<proteinExistence type="predicted"/>
<organism evidence="2 3">
    <name type="scientific">Thermogymnomonas acidicola</name>
    <dbReference type="NCBI Taxonomy" id="399579"/>
    <lineage>
        <taxon>Archaea</taxon>
        <taxon>Methanobacteriati</taxon>
        <taxon>Thermoplasmatota</taxon>
        <taxon>Thermoplasmata</taxon>
        <taxon>Thermoplasmatales</taxon>
        <taxon>Thermogymnomonas</taxon>
    </lineage>
</organism>
<accession>A0AA37F8R1</accession>
<sequence length="224" mass="25004">MRFRLARQEDWGQISSISSRAGYDDYINQVGPAYLQVGRIYVAEEERIMGFVKVEDLPDGSTWASGMRVAPEFRRLGVASSLMEHAISSEAARSDEMRLIVEDSNTPSLNLVSKLGFRKVSGFEFHRGNPLLGETEDVEIERGSFLNIGWRFARAHHASFHPRALMSGGITVYRASETAYHVLRPTPRVEILPSEGYTAVEVGSGIEVAGSTDRSVFFLFSRKI</sequence>
<comment type="caution">
    <text evidence="2">The sequence shown here is derived from an EMBL/GenBank/DDBJ whole genome shotgun (WGS) entry which is preliminary data.</text>
</comment>
<dbReference type="InterPro" id="IPR000182">
    <property type="entry name" value="GNAT_dom"/>
</dbReference>
<dbReference type="Gene3D" id="3.40.630.30">
    <property type="match status" value="1"/>
</dbReference>
<dbReference type="EMBL" id="BMNY01000001">
    <property type="protein sequence ID" value="GGM67642.1"/>
    <property type="molecule type" value="Genomic_DNA"/>
</dbReference>
<dbReference type="Pfam" id="PF00583">
    <property type="entry name" value="Acetyltransf_1"/>
    <property type="match status" value="1"/>
</dbReference>
<feature type="domain" description="N-acetyltransferase" evidence="1">
    <location>
        <begin position="1"/>
        <end position="139"/>
    </location>
</feature>
<dbReference type="InterPro" id="IPR016181">
    <property type="entry name" value="Acyl_CoA_acyltransferase"/>
</dbReference>
<evidence type="ECO:0000313" key="2">
    <source>
        <dbReference type="EMBL" id="GGM67642.1"/>
    </source>
</evidence>
<evidence type="ECO:0000313" key="3">
    <source>
        <dbReference type="Proteomes" id="UP000632195"/>
    </source>
</evidence>
<protein>
    <recommendedName>
        <fullName evidence="1">N-acetyltransferase domain-containing protein</fullName>
    </recommendedName>
</protein>
<dbReference type="PANTHER" id="PTHR43072">
    <property type="entry name" value="N-ACETYLTRANSFERASE"/>
    <property type="match status" value="1"/>
</dbReference>
<dbReference type="Proteomes" id="UP000632195">
    <property type="component" value="Unassembled WGS sequence"/>
</dbReference>
<dbReference type="AlphaFoldDB" id="A0AA37F8R1"/>
<dbReference type="PANTHER" id="PTHR43072:SF60">
    <property type="entry name" value="L-2,4-DIAMINOBUTYRIC ACID ACETYLTRANSFERASE"/>
    <property type="match status" value="1"/>
</dbReference>
<reference evidence="2" key="1">
    <citation type="journal article" date="2014" name="Int. J. Syst. Evol. Microbiol.">
        <title>Complete genome sequence of Corynebacterium casei LMG S-19264T (=DSM 44701T), isolated from a smear-ripened cheese.</title>
        <authorList>
            <consortium name="US DOE Joint Genome Institute (JGI-PGF)"/>
            <person name="Walter F."/>
            <person name="Albersmeier A."/>
            <person name="Kalinowski J."/>
            <person name="Ruckert C."/>
        </authorList>
    </citation>
    <scope>NUCLEOTIDE SEQUENCE</scope>
    <source>
        <strain evidence="2">JCM 13583</strain>
    </source>
</reference>
<reference evidence="2" key="2">
    <citation type="submission" date="2022-09" db="EMBL/GenBank/DDBJ databases">
        <authorList>
            <person name="Sun Q."/>
            <person name="Ohkuma M."/>
        </authorList>
    </citation>
    <scope>NUCLEOTIDE SEQUENCE</scope>
    <source>
        <strain evidence="2">JCM 13583</strain>
    </source>
</reference>
<dbReference type="PROSITE" id="PS51186">
    <property type="entry name" value="GNAT"/>
    <property type="match status" value="1"/>
</dbReference>
<name>A0AA37F8R1_9ARCH</name>
<dbReference type="GO" id="GO:0016747">
    <property type="term" value="F:acyltransferase activity, transferring groups other than amino-acyl groups"/>
    <property type="evidence" value="ECO:0007669"/>
    <property type="project" value="InterPro"/>
</dbReference>
<dbReference type="CDD" id="cd04301">
    <property type="entry name" value="NAT_SF"/>
    <property type="match status" value="1"/>
</dbReference>
<dbReference type="RefSeq" id="WP_188679582.1">
    <property type="nucleotide sequence ID" value="NZ_BMNY01000001.1"/>
</dbReference>
<gene>
    <name evidence="2" type="ORF">GCM10007108_02090</name>
</gene>
<dbReference type="SUPFAM" id="SSF55729">
    <property type="entry name" value="Acyl-CoA N-acyltransferases (Nat)"/>
    <property type="match status" value="1"/>
</dbReference>
<evidence type="ECO:0000259" key="1">
    <source>
        <dbReference type="PROSITE" id="PS51186"/>
    </source>
</evidence>